<keyword evidence="3" id="KW-1185">Reference proteome</keyword>
<reference evidence="2" key="1">
    <citation type="journal article" date="2021" name="bioRxiv">
        <title>Whole Genome Assembly and Annotation of Northern Wild Rice, Zizania palustris L., Supports a Whole Genome Duplication in the Zizania Genus.</title>
        <authorList>
            <person name="Haas M."/>
            <person name="Kono T."/>
            <person name="Macchietto M."/>
            <person name="Millas R."/>
            <person name="McGilp L."/>
            <person name="Shao M."/>
            <person name="Duquette J."/>
            <person name="Hirsch C.N."/>
            <person name="Kimball J."/>
        </authorList>
    </citation>
    <scope>NUCLEOTIDE SEQUENCE</scope>
    <source>
        <tissue evidence="2">Fresh leaf tissue</tissue>
    </source>
</reference>
<comment type="caution">
    <text evidence="2">The sequence shown here is derived from an EMBL/GenBank/DDBJ whole genome shotgun (WGS) entry which is preliminary data.</text>
</comment>
<proteinExistence type="predicted"/>
<evidence type="ECO:0000313" key="3">
    <source>
        <dbReference type="Proteomes" id="UP000729402"/>
    </source>
</evidence>
<sequence>MGPCVRRAWLVAQVEGGVNLDATASPPWVPRVGEQGPREVDLAGKPGGAPARSGPSMRDPAAADGLGRGRTGGVGAGPPRAGACHRVDTTVRLLRLRVKQLSTSAAAGWRRVQMGFFFFPTFLRKTSIT</sequence>
<dbReference type="EMBL" id="JAAALK010000082">
    <property type="protein sequence ID" value="KAG8085557.1"/>
    <property type="molecule type" value="Genomic_DNA"/>
</dbReference>
<dbReference type="AlphaFoldDB" id="A0A8J6BCH4"/>
<organism evidence="2 3">
    <name type="scientific">Zizania palustris</name>
    <name type="common">Northern wild rice</name>
    <dbReference type="NCBI Taxonomy" id="103762"/>
    <lineage>
        <taxon>Eukaryota</taxon>
        <taxon>Viridiplantae</taxon>
        <taxon>Streptophyta</taxon>
        <taxon>Embryophyta</taxon>
        <taxon>Tracheophyta</taxon>
        <taxon>Spermatophyta</taxon>
        <taxon>Magnoliopsida</taxon>
        <taxon>Liliopsida</taxon>
        <taxon>Poales</taxon>
        <taxon>Poaceae</taxon>
        <taxon>BOP clade</taxon>
        <taxon>Oryzoideae</taxon>
        <taxon>Oryzeae</taxon>
        <taxon>Zizaniinae</taxon>
        <taxon>Zizania</taxon>
    </lineage>
</organism>
<feature type="compositionally biased region" description="Gly residues" evidence="1">
    <location>
        <begin position="66"/>
        <end position="76"/>
    </location>
</feature>
<protein>
    <submittedName>
        <fullName evidence="2">Uncharacterized protein</fullName>
    </submittedName>
</protein>
<evidence type="ECO:0000256" key="1">
    <source>
        <dbReference type="SAM" id="MobiDB-lite"/>
    </source>
</evidence>
<evidence type="ECO:0000313" key="2">
    <source>
        <dbReference type="EMBL" id="KAG8085557.1"/>
    </source>
</evidence>
<accession>A0A8J6BCH4</accession>
<name>A0A8J6BCH4_ZIZPA</name>
<dbReference type="Proteomes" id="UP000729402">
    <property type="component" value="Unassembled WGS sequence"/>
</dbReference>
<reference evidence="2" key="2">
    <citation type="submission" date="2021-02" db="EMBL/GenBank/DDBJ databases">
        <authorList>
            <person name="Kimball J.A."/>
            <person name="Haas M.W."/>
            <person name="Macchietto M."/>
            <person name="Kono T."/>
            <person name="Duquette J."/>
            <person name="Shao M."/>
        </authorList>
    </citation>
    <scope>NUCLEOTIDE SEQUENCE</scope>
    <source>
        <tissue evidence="2">Fresh leaf tissue</tissue>
    </source>
</reference>
<gene>
    <name evidence="2" type="ORF">GUJ93_ZPchr0010g8694</name>
</gene>
<feature type="region of interest" description="Disordered" evidence="1">
    <location>
        <begin position="23"/>
        <end position="83"/>
    </location>
</feature>